<feature type="binding site" evidence="7">
    <location>
        <position position="21"/>
    </location>
    <ligand>
        <name>3-phosphoshikimate</name>
        <dbReference type="ChEBI" id="CHEBI:145989"/>
    </ligand>
</feature>
<name>A0ABT4CLR9_9CLOT</name>
<dbReference type="InterPro" id="IPR001986">
    <property type="entry name" value="Enolpyruvate_Tfrase_dom"/>
</dbReference>
<dbReference type="CDD" id="cd01556">
    <property type="entry name" value="EPSP_synthase"/>
    <property type="match status" value="1"/>
</dbReference>
<feature type="binding site" evidence="7">
    <location>
        <position position="26"/>
    </location>
    <ligand>
        <name>3-phosphoshikimate</name>
        <dbReference type="ChEBI" id="CHEBI:145989"/>
    </ligand>
</feature>
<evidence type="ECO:0000313" key="10">
    <source>
        <dbReference type="Proteomes" id="UP001079657"/>
    </source>
</evidence>
<dbReference type="Gene3D" id="3.65.10.10">
    <property type="entry name" value="Enolpyruvate transferase domain"/>
    <property type="match status" value="2"/>
</dbReference>
<gene>
    <name evidence="7 9" type="primary">aroA</name>
    <name evidence="9" type="ORF">OXH55_05055</name>
</gene>
<feature type="binding site" evidence="7">
    <location>
        <position position="115"/>
    </location>
    <ligand>
        <name>phosphoenolpyruvate</name>
        <dbReference type="ChEBI" id="CHEBI:58702"/>
    </ligand>
</feature>
<dbReference type="Pfam" id="PF00275">
    <property type="entry name" value="EPSP_synthase"/>
    <property type="match status" value="1"/>
</dbReference>
<keyword evidence="10" id="KW-1185">Reference proteome</keyword>
<dbReference type="InterPro" id="IPR006264">
    <property type="entry name" value="EPSP_synthase"/>
</dbReference>
<comment type="subcellular location">
    <subcellularLocation>
        <location evidence="7">Cytoplasm</location>
    </subcellularLocation>
</comment>
<evidence type="ECO:0000313" key="9">
    <source>
        <dbReference type="EMBL" id="MCY6369992.1"/>
    </source>
</evidence>
<comment type="subunit">
    <text evidence="7">Monomer.</text>
</comment>
<evidence type="ECO:0000256" key="7">
    <source>
        <dbReference type="HAMAP-Rule" id="MF_00210"/>
    </source>
</evidence>
<feature type="binding site" evidence="7">
    <location>
        <position position="214"/>
    </location>
    <ligand>
        <name>3-phosphoshikimate</name>
        <dbReference type="ChEBI" id="CHEBI:145989"/>
    </ligand>
</feature>
<comment type="caution">
    <text evidence="7">Lacks conserved residue(s) required for the propagation of feature annotation.</text>
</comment>
<keyword evidence="5 7" id="KW-0057">Aromatic amino acid biosynthesis</keyword>
<dbReference type="HAMAP" id="MF_00210">
    <property type="entry name" value="EPSP_synth"/>
    <property type="match status" value="1"/>
</dbReference>
<feature type="binding site" evidence="7">
    <location>
        <position position="188"/>
    </location>
    <ligand>
        <name>phosphoenolpyruvate</name>
        <dbReference type="ChEBI" id="CHEBI:58702"/>
    </ligand>
</feature>
<feature type="domain" description="Enolpyruvate transferase" evidence="8">
    <location>
        <begin position="10"/>
        <end position="434"/>
    </location>
</feature>
<comment type="catalytic activity">
    <reaction evidence="6">
        <text>3-phosphoshikimate + phosphoenolpyruvate = 5-O-(1-carboxyvinyl)-3-phosphoshikimate + phosphate</text>
        <dbReference type="Rhea" id="RHEA:21256"/>
        <dbReference type="ChEBI" id="CHEBI:43474"/>
        <dbReference type="ChEBI" id="CHEBI:57701"/>
        <dbReference type="ChEBI" id="CHEBI:58702"/>
        <dbReference type="ChEBI" id="CHEBI:145989"/>
        <dbReference type="EC" id="2.5.1.19"/>
    </reaction>
    <physiologicalReaction direction="left-to-right" evidence="6">
        <dbReference type="Rhea" id="RHEA:21257"/>
    </physiologicalReaction>
</comment>
<dbReference type="RefSeq" id="WP_268048472.1">
    <property type="nucleotide sequence ID" value="NZ_JAPQES010000001.1"/>
</dbReference>
<dbReference type="Proteomes" id="UP001079657">
    <property type="component" value="Unassembled WGS sequence"/>
</dbReference>
<feature type="binding site" evidence="7">
    <location>
        <position position="328"/>
    </location>
    <ligand>
        <name>3-phosphoshikimate</name>
        <dbReference type="ChEBI" id="CHEBI:145989"/>
    </ligand>
</feature>
<accession>A0ABT4CLR9</accession>
<comment type="pathway">
    <text evidence="1 7">Metabolic intermediate biosynthesis; chorismate biosynthesis; chorismate from D-erythrose 4-phosphate and phosphoenolpyruvate: step 6/7.</text>
</comment>
<evidence type="ECO:0000256" key="6">
    <source>
        <dbReference type="ARBA" id="ARBA00044633"/>
    </source>
</evidence>
<dbReference type="PANTHER" id="PTHR21090">
    <property type="entry name" value="AROM/DEHYDROQUINATE SYNTHASE"/>
    <property type="match status" value="1"/>
</dbReference>
<feature type="binding site" evidence="7">
    <location>
        <position position="143"/>
    </location>
    <ligand>
        <name>phosphoenolpyruvate</name>
        <dbReference type="ChEBI" id="CHEBI:58702"/>
    </ligand>
</feature>
<protein>
    <recommendedName>
        <fullName evidence="7">3-phosphoshikimate 1-carboxyvinyltransferase</fullName>
        <ecNumber evidence="7">2.5.1.19</ecNumber>
    </recommendedName>
    <alternativeName>
        <fullName evidence="7">5-enolpyruvylshikimate-3-phosphate synthase</fullName>
        <shortName evidence="7">EPSP synthase</shortName>
        <shortName evidence="7">EPSPS</shortName>
    </alternativeName>
</protein>
<dbReference type="NCBIfam" id="TIGR01356">
    <property type="entry name" value="aroA"/>
    <property type="match status" value="1"/>
</dbReference>
<feature type="binding site" evidence="7">
    <location>
        <position position="355"/>
    </location>
    <ligand>
        <name>3-phosphoshikimate</name>
        <dbReference type="ChEBI" id="CHEBI:145989"/>
    </ligand>
</feature>
<feature type="binding site" evidence="7">
    <location>
        <position position="188"/>
    </location>
    <ligand>
        <name>3-phosphoshikimate</name>
        <dbReference type="ChEBI" id="CHEBI:145989"/>
    </ligand>
</feature>
<dbReference type="InterPro" id="IPR013792">
    <property type="entry name" value="RNA3'P_cycl/enolpyr_Trfase_a/b"/>
</dbReference>
<feature type="active site" description="Proton acceptor" evidence="7">
    <location>
        <position position="328"/>
    </location>
</feature>
<evidence type="ECO:0000256" key="4">
    <source>
        <dbReference type="ARBA" id="ARBA00022679"/>
    </source>
</evidence>
<comment type="caution">
    <text evidence="9">The sequence shown here is derived from an EMBL/GenBank/DDBJ whole genome shotgun (WGS) entry which is preliminary data.</text>
</comment>
<dbReference type="EMBL" id="JAPQES010000001">
    <property type="protein sequence ID" value="MCY6369992.1"/>
    <property type="molecule type" value="Genomic_DNA"/>
</dbReference>
<feature type="binding site" evidence="7">
    <location>
        <position position="427"/>
    </location>
    <ligand>
        <name>phosphoenolpyruvate</name>
        <dbReference type="ChEBI" id="CHEBI:58702"/>
    </ligand>
</feature>
<keyword evidence="3 7" id="KW-0028">Amino-acid biosynthesis</keyword>
<feature type="binding site" evidence="7">
    <location>
        <position position="22"/>
    </location>
    <ligand>
        <name>3-phosphoshikimate</name>
        <dbReference type="ChEBI" id="CHEBI:145989"/>
    </ligand>
</feature>
<sequence>MESVIIYPGVLKGNVKVPPSKSLAHRAVICAGFAEGESNIDNIIFSDDITATSKAMEGLGVEIKVKEENIKEENIKEENIKEEKNTQAEKRVRLNIKGNEQLSLLNNTVDCIESGSTLRFLIPIALLAEGEVTFKGRGKLVSRPLDVYYEIFEKQNIYYETNNGELPLKIKGGLKPGEFRVKGDISSQFITGLMFALPLLDGDSKIIITTELESKGYVDLTIDTLNKFGVKIENKDYKEFYIKGNQKYSNRDYRVEGDFSQVAFWLVAGALGDSLKCEDLNINSLQGDKVIVDILKKMGADISINKNYIEAKSSSTKGIVIDASECPDLVPVLTVMAALSEGTTKIVNAKRLRIKECDRLNAIASELNKIGGDVEELEDGLIIRGKKSLKGGKVDSWNDHRIAMAMAVASIKCEEPLIITNSDAVKKSYPDFWTDFKNLGGKIDEWNLGK</sequence>
<feature type="binding site" evidence="7">
    <location>
        <position position="186"/>
    </location>
    <ligand>
        <name>3-phosphoshikimate</name>
        <dbReference type="ChEBI" id="CHEBI:145989"/>
    </ligand>
</feature>
<dbReference type="GO" id="GO:0003866">
    <property type="term" value="F:3-phosphoshikimate 1-carboxyvinyltransferase activity"/>
    <property type="evidence" value="ECO:0007669"/>
    <property type="project" value="UniProtKB-EC"/>
</dbReference>
<dbReference type="EC" id="2.5.1.19" evidence="7"/>
<dbReference type="SUPFAM" id="SSF55205">
    <property type="entry name" value="EPT/RTPC-like"/>
    <property type="match status" value="1"/>
</dbReference>
<dbReference type="InterPro" id="IPR023193">
    <property type="entry name" value="EPSP_synthase_CS"/>
</dbReference>
<dbReference type="InterPro" id="IPR036968">
    <property type="entry name" value="Enolpyruvate_Tfrase_sf"/>
</dbReference>
<evidence type="ECO:0000259" key="8">
    <source>
        <dbReference type="Pfam" id="PF00275"/>
    </source>
</evidence>
<keyword evidence="7" id="KW-0963">Cytoplasm</keyword>
<reference evidence="9" key="1">
    <citation type="submission" date="2022-12" db="EMBL/GenBank/DDBJ databases">
        <authorList>
            <person name="Wang J."/>
        </authorList>
    </citation>
    <scope>NUCLEOTIDE SEQUENCE</scope>
    <source>
        <strain evidence="9">HY-42-06</strain>
    </source>
</reference>
<evidence type="ECO:0000256" key="1">
    <source>
        <dbReference type="ARBA" id="ARBA00004811"/>
    </source>
</evidence>
<evidence type="ECO:0000256" key="5">
    <source>
        <dbReference type="ARBA" id="ARBA00023141"/>
    </source>
</evidence>
<comment type="function">
    <text evidence="7">Catalyzes the transfer of the enolpyruvyl moiety of phosphoenolpyruvate (PEP) to the 5-hydroxyl of shikimate-3-phosphate (S3P) to produce enolpyruvyl shikimate-3-phosphate and inorganic phosphate.</text>
</comment>
<feature type="binding site" evidence="7">
    <location>
        <position position="359"/>
    </location>
    <ligand>
        <name>phosphoenolpyruvate</name>
        <dbReference type="ChEBI" id="CHEBI:58702"/>
    </ligand>
</feature>
<evidence type="ECO:0000256" key="2">
    <source>
        <dbReference type="ARBA" id="ARBA00009948"/>
    </source>
</evidence>
<feature type="binding site" evidence="7">
    <location>
        <position position="187"/>
    </location>
    <ligand>
        <name>3-phosphoshikimate</name>
        <dbReference type="ChEBI" id="CHEBI:145989"/>
    </ligand>
</feature>
<feature type="binding site" evidence="7">
    <location>
        <position position="21"/>
    </location>
    <ligand>
        <name>phosphoenolpyruvate</name>
        <dbReference type="ChEBI" id="CHEBI:58702"/>
    </ligand>
</feature>
<dbReference type="PIRSF" id="PIRSF000505">
    <property type="entry name" value="EPSPS"/>
    <property type="match status" value="1"/>
</dbReference>
<evidence type="ECO:0000256" key="3">
    <source>
        <dbReference type="ARBA" id="ARBA00022605"/>
    </source>
</evidence>
<feature type="binding site" evidence="7">
    <location>
        <position position="401"/>
    </location>
    <ligand>
        <name>phosphoenolpyruvate</name>
        <dbReference type="ChEBI" id="CHEBI:58702"/>
    </ligand>
</feature>
<proteinExistence type="inferred from homology"/>
<comment type="similarity">
    <text evidence="2 7">Belongs to the EPSP synthase family.</text>
</comment>
<dbReference type="PROSITE" id="PS00885">
    <property type="entry name" value="EPSP_SYNTHASE_2"/>
    <property type="match status" value="1"/>
</dbReference>
<keyword evidence="4 7" id="KW-0808">Transferase</keyword>
<organism evidence="9 10">
    <name type="scientific">Clostridium ganghwense</name>
    <dbReference type="NCBI Taxonomy" id="312089"/>
    <lineage>
        <taxon>Bacteria</taxon>
        <taxon>Bacillati</taxon>
        <taxon>Bacillota</taxon>
        <taxon>Clostridia</taxon>
        <taxon>Eubacteriales</taxon>
        <taxon>Clostridiaceae</taxon>
        <taxon>Clostridium</taxon>
    </lineage>
</organism>
<dbReference type="PANTHER" id="PTHR21090:SF5">
    <property type="entry name" value="PENTAFUNCTIONAL AROM POLYPEPTIDE"/>
    <property type="match status" value="1"/>
</dbReference>